<reference evidence="1" key="2">
    <citation type="journal article" date="2015" name="Fish Shellfish Immunol.">
        <title>Early steps in the European eel (Anguilla anguilla)-Vibrio vulnificus interaction in the gills: Role of the RtxA13 toxin.</title>
        <authorList>
            <person name="Callol A."/>
            <person name="Pajuelo D."/>
            <person name="Ebbesson L."/>
            <person name="Teles M."/>
            <person name="MacKenzie S."/>
            <person name="Amaro C."/>
        </authorList>
    </citation>
    <scope>NUCLEOTIDE SEQUENCE</scope>
</reference>
<reference evidence="1" key="1">
    <citation type="submission" date="2014-11" db="EMBL/GenBank/DDBJ databases">
        <authorList>
            <person name="Amaro Gonzalez C."/>
        </authorList>
    </citation>
    <scope>NUCLEOTIDE SEQUENCE</scope>
</reference>
<name>A0A0E9TG35_ANGAN</name>
<protein>
    <submittedName>
        <fullName evidence="1">Uncharacterized protein</fullName>
    </submittedName>
</protein>
<organism evidence="1">
    <name type="scientific">Anguilla anguilla</name>
    <name type="common">European freshwater eel</name>
    <name type="synonym">Muraena anguilla</name>
    <dbReference type="NCBI Taxonomy" id="7936"/>
    <lineage>
        <taxon>Eukaryota</taxon>
        <taxon>Metazoa</taxon>
        <taxon>Chordata</taxon>
        <taxon>Craniata</taxon>
        <taxon>Vertebrata</taxon>
        <taxon>Euteleostomi</taxon>
        <taxon>Actinopterygii</taxon>
        <taxon>Neopterygii</taxon>
        <taxon>Teleostei</taxon>
        <taxon>Anguilliformes</taxon>
        <taxon>Anguillidae</taxon>
        <taxon>Anguilla</taxon>
    </lineage>
</organism>
<evidence type="ECO:0000313" key="1">
    <source>
        <dbReference type="EMBL" id="JAH52639.1"/>
    </source>
</evidence>
<dbReference type="AlphaFoldDB" id="A0A0E9TG35"/>
<sequence>MRADFGTREPAIPQCIAQ</sequence>
<proteinExistence type="predicted"/>
<dbReference type="EMBL" id="GBXM01055938">
    <property type="protein sequence ID" value="JAH52639.1"/>
    <property type="molecule type" value="Transcribed_RNA"/>
</dbReference>
<accession>A0A0E9TG35</accession>